<evidence type="ECO:0000313" key="9">
    <source>
        <dbReference type="Proteomes" id="UP000027581"/>
    </source>
</evidence>
<keyword evidence="6" id="KW-0418">Kinase</keyword>
<organism evidence="6 9">
    <name type="scientific">Plasmodium reichenowi</name>
    <dbReference type="NCBI Taxonomy" id="5854"/>
    <lineage>
        <taxon>Eukaryota</taxon>
        <taxon>Sar</taxon>
        <taxon>Alveolata</taxon>
        <taxon>Apicomplexa</taxon>
        <taxon>Aconoidasida</taxon>
        <taxon>Haemosporida</taxon>
        <taxon>Plasmodiidae</taxon>
        <taxon>Plasmodium</taxon>
        <taxon>Plasmodium (Laverania)</taxon>
    </lineage>
</organism>
<reference evidence="6" key="2">
    <citation type="submission" date="2014-05" db="EMBL/GenBank/DDBJ databases">
        <title>The genome sequences of chimpanzee malaria parasites reveal the path to human adaptation.</title>
        <authorList>
            <person name="Otto T.D."/>
            <person name="Rayner J.C."/>
            <person name="Boehme U."/>
            <person name="Pain A."/>
            <person name="Spottiswoode N."/>
            <person name="Sanders M."/>
            <person name="Quail M."/>
            <person name="Ollomo B."/>
            <person name="Renaud F."/>
            <person name="Thomas A.W."/>
            <person name="Prugnolle F."/>
            <person name="Conway D.J."/>
            <person name="Newbold C."/>
            <person name="Berriman M."/>
        </authorList>
    </citation>
    <scope>NUCLEOTIDE SEQUENCE [LARGE SCALE GENOMIC DNA]</scope>
    <source>
        <strain evidence="6">CDC</strain>
    </source>
</reference>
<dbReference type="GO" id="GO:0005634">
    <property type="term" value="C:nucleus"/>
    <property type="evidence" value="ECO:0007669"/>
    <property type="project" value="UniProtKB-SubCell"/>
</dbReference>
<dbReference type="PANTHER" id="PTHR15840:SF10">
    <property type="entry name" value="EKC_KEOPS COMPLEX SUBUNIT TPRKB"/>
    <property type="match status" value="1"/>
</dbReference>
<keyword evidence="4 5" id="KW-0539">Nucleus</keyword>
<proteinExistence type="inferred from homology"/>
<accession>A0A060RU47</accession>
<dbReference type="GeneID" id="24529742"/>
<dbReference type="Proteomes" id="UP000027581">
    <property type="component" value="Unassembled WGS sequence"/>
</dbReference>
<dbReference type="Gene3D" id="3.30.2380.10">
    <property type="entry name" value="CGI121/TPRKB"/>
    <property type="match status" value="1"/>
</dbReference>
<dbReference type="Proteomes" id="UP000240500">
    <property type="component" value="Chromosome 5"/>
</dbReference>
<keyword evidence="6" id="KW-0808">Transferase</keyword>
<keyword evidence="9" id="KW-1185">Reference proteome</keyword>
<dbReference type="Proteomes" id="UP000076359">
    <property type="component" value="Unassembled WGS sequence"/>
</dbReference>
<dbReference type="KEGG" id="prei:PRSY57_0510900"/>
<dbReference type="PANTHER" id="PTHR15840">
    <property type="entry name" value="CGI-121 FAMILY MEMBER"/>
    <property type="match status" value="1"/>
</dbReference>
<reference evidence="6" key="1">
    <citation type="submission" date="2014-01" db="EMBL/GenBank/DDBJ databases">
        <authorList>
            <person name="Aslett M."/>
        </authorList>
    </citation>
    <scope>NUCLEOTIDE SEQUENCE</scope>
    <source>
        <strain evidence="6">CDC</strain>
    </source>
</reference>
<dbReference type="EMBL" id="HG810766">
    <property type="protein sequence ID" value="CDO62997.1"/>
    <property type="molecule type" value="Genomic_DNA"/>
</dbReference>
<comment type="similarity">
    <text evidence="2 5">Belongs to the CGI121/TPRKB family.</text>
</comment>
<dbReference type="VEuPathDB" id="PlasmoDB:PRG01_0510900"/>
<evidence type="ECO:0000256" key="5">
    <source>
        <dbReference type="RuleBase" id="RU004398"/>
    </source>
</evidence>
<dbReference type="GO" id="GO:0016301">
    <property type="term" value="F:kinase activity"/>
    <property type="evidence" value="ECO:0007669"/>
    <property type="project" value="UniProtKB-KW"/>
</dbReference>
<evidence type="ECO:0000313" key="8">
    <source>
        <dbReference type="EMBL" id="SOV76761.1"/>
    </source>
</evidence>
<dbReference type="AlphaFoldDB" id="A0A060RU47"/>
<dbReference type="InterPro" id="IPR036504">
    <property type="entry name" value="CGI121/TPRKB_sf"/>
</dbReference>
<evidence type="ECO:0000256" key="1">
    <source>
        <dbReference type="ARBA" id="ARBA00004123"/>
    </source>
</evidence>
<sequence length="179" mass="21050">MSTTKLHILDQQLDITLILFKNVVNSKDLLESYTKSMNDNICYINDFFLLLDSNLVYNENHILHSIYRAHHNFQSKKRITKNIFLEILFLLSPHENINECVKQYQIKNDSSSVIYVGINISKDLVDMFIKSVQGDQADFNELSFLHDKKKILENFKCDNMDNLERFIYHNIASKKINLS</sequence>
<dbReference type="GO" id="GO:0002949">
    <property type="term" value="P:tRNA threonylcarbamoyladenosine modification"/>
    <property type="evidence" value="ECO:0007669"/>
    <property type="project" value="TreeGrafter"/>
</dbReference>
<dbReference type="SUPFAM" id="SSF143870">
    <property type="entry name" value="PF0523-like"/>
    <property type="match status" value="1"/>
</dbReference>
<dbReference type="EMBL" id="LT969568">
    <property type="protein sequence ID" value="SOV76761.1"/>
    <property type="molecule type" value="Genomic_DNA"/>
</dbReference>
<dbReference type="FunFam" id="3.30.2380.10:FF:000002">
    <property type="entry name" value="EKC/KEOPS complex subunit CGI121"/>
    <property type="match status" value="1"/>
</dbReference>
<name>A0A060RU47_PLARE</name>
<dbReference type="VEuPathDB" id="PlasmoDB:PRCDC_0510900"/>
<dbReference type="GO" id="GO:0005829">
    <property type="term" value="C:cytosol"/>
    <property type="evidence" value="ECO:0007669"/>
    <property type="project" value="TreeGrafter"/>
</dbReference>
<keyword evidence="3" id="KW-0819">tRNA processing</keyword>
<dbReference type="GO" id="GO:0000408">
    <property type="term" value="C:EKC/KEOPS complex"/>
    <property type="evidence" value="ECO:0007669"/>
    <property type="project" value="TreeGrafter"/>
</dbReference>
<evidence type="ECO:0000313" key="11">
    <source>
        <dbReference type="Proteomes" id="UP000240500"/>
    </source>
</evidence>
<evidence type="ECO:0000313" key="6">
    <source>
        <dbReference type="EMBL" id="CDO62997.1"/>
    </source>
</evidence>
<evidence type="ECO:0000313" key="7">
    <source>
        <dbReference type="EMBL" id="KYO01545.1"/>
    </source>
</evidence>
<evidence type="ECO:0000256" key="3">
    <source>
        <dbReference type="ARBA" id="ARBA00022694"/>
    </source>
</evidence>
<comment type="subcellular location">
    <subcellularLocation>
        <location evidence="1">Nucleus</location>
    </subcellularLocation>
</comment>
<dbReference type="InterPro" id="IPR013926">
    <property type="entry name" value="CGI121/TPRKB"/>
</dbReference>
<protein>
    <submittedName>
        <fullName evidence="8">EKC/KEOPS complex subunit CGI121</fullName>
    </submittedName>
    <submittedName>
        <fullName evidence="6">Kinase binding protein CGI-121, putative</fullName>
    </submittedName>
</protein>
<evidence type="ECO:0000256" key="2">
    <source>
        <dbReference type="ARBA" id="ARBA00005546"/>
    </source>
</evidence>
<evidence type="ECO:0000256" key="4">
    <source>
        <dbReference type="ARBA" id="ARBA00023242"/>
    </source>
</evidence>
<dbReference type="EMBL" id="LVLA01000006">
    <property type="protein sequence ID" value="KYO01545.1"/>
    <property type="molecule type" value="Genomic_DNA"/>
</dbReference>
<dbReference type="OrthoDB" id="329139at2759"/>
<reference evidence="7 10" key="3">
    <citation type="journal article" date="2016" name="Nat. Commun.">
        <title>Genomes of cryptic chimpanzee Plasmodium species reveal key evolutionary events leading to human malaria.</title>
        <authorList>
            <person name="Sundararaman S.A."/>
            <person name="Plenderleith L.J."/>
            <person name="Liu W."/>
            <person name="Loy D.E."/>
            <person name="Learn G.H."/>
            <person name="Li Y."/>
            <person name="Shaw K.S."/>
            <person name="Ayouba A."/>
            <person name="Peeters M."/>
            <person name="Speede S."/>
            <person name="Shaw G.M."/>
            <person name="Bushman F.D."/>
            <person name="Brisson D."/>
            <person name="Rayner J.C."/>
            <person name="Sharp P.M."/>
            <person name="Hahn B.H."/>
        </authorList>
    </citation>
    <scope>NUCLEOTIDE SEQUENCE [LARGE SCALE GENOMIC DNA]</scope>
    <source>
        <strain evidence="7 10">SY57</strain>
    </source>
</reference>
<gene>
    <name evidence="6" type="ORF">PRCDC_0510900</name>
    <name evidence="8" type="ORF">PRG01_0510900</name>
    <name evidence="7" type="ORF">PRSY57_0510900</name>
</gene>
<evidence type="ECO:0000313" key="10">
    <source>
        <dbReference type="Proteomes" id="UP000076359"/>
    </source>
</evidence>
<dbReference type="Pfam" id="PF08617">
    <property type="entry name" value="CGI-121"/>
    <property type="match status" value="1"/>
</dbReference>
<reference evidence="8 11" key="4">
    <citation type="submission" date="2016-09" db="EMBL/GenBank/DDBJ databases">
        <authorList>
            <consortium name="Pathogen Informatics"/>
        </authorList>
    </citation>
    <scope>NUCLEOTIDE SEQUENCE [LARGE SCALE GENOMIC DNA]</scope>
</reference>
<dbReference type="RefSeq" id="XP_012761632.1">
    <property type="nucleotide sequence ID" value="XM_012906178.2"/>
</dbReference>